<feature type="region of interest" description="Disordered" evidence="2">
    <location>
        <begin position="923"/>
        <end position="1002"/>
    </location>
</feature>
<feature type="region of interest" description="Disordered" evidence="2">
    <location>
        <begin position="665"/>
        <end position="833"/>
    </location>
</feature>
<dbReference type="PANTHER" id="PTHR16830:SF20">
    <property type="entry name" value="SI:CH211-188C16.1-RELATED"/>
    <property type="match status" value="1"/>
</dbReference>
<feature type="region of interest" description="Disordered" evidence="2">
    <location>
        <begin position="23"/>
        <end position="130"/>
    </location>
</feature>
<evidence type="ECO:0000313" key="4">
    <source>
        <dbReference type="EMBL" id="KAL1022494.1"/>
    </source>
</evidence>
<feature type="compositionally biased region" description="Acidic residues" evidence="2">
    <location>
        <begin position="943"/>
        <end position="955"/>
    </location>
</feature>
<evidence type="ECO:0000259" key="3">
    <source>
        <dbReference type="Pfam" id="PF14603"/>
    </source>
</evidence>
<comment type="caution">
    <text evidence="4">The sequence shown here is derived from an EMBL/GenBank/DDBJ whole genome shotgun (WGS) entry which is preliminary data.</text>
</comment>
<dbReference type="InterPro" id="IPR036028">
    <property type="entry name" value="SH3-like_dom_sf"/>
</dbReference>
<evidence type="ECO:0000256" key="2">
    <source>
        <dbReference type="SAM" id="MobiDB-lite"/>
    </source>
</evidence>
<dbReference type="Gene3D" id="2.30.30.40">
    <property type="entry name" value="SH3 Domains"/>
    <property type="match status" value="1"/>
</dbReference>
<feature type="compositionally biased region" description="Basic residues" evidence="2">
    <location>
        <begin position="742"/>
        <end position="754"/>
    </location>
</feature>
<keyword evidence="5" id="KW-1185">Reference proteome</keyword>
<dbReference type="EMBL" id="JAGEUA010000001">
    <property type="protein sequence ID" value="KAL1022494.1"/>
    <property type="molecule type" value="Genomic_DNA"/>
</dbReference>
<dbReference type="Proteomes" id="UP001557470">
    <property type="component" value="Unassembled WGS sequence"/>
</dbReference>
<proteinExistence type="predicted"/>
<dbReference type="PANTHER" id="PTHR16830">
    <property type="entry name" value="SH2 CONTAINING ADAPTOR PRAM-1 RELATED"/>
    <property type="match status" value="1"/>
</dbReference>
<dbReference type="AlphaFoldDB" id="A0ABD0XM76"/>
<feature type="region of interest" description="Disordered" evidence="2">
    <location>
        <begin position="488"/>
        <end position="512"/>
    </location>
</feature>
<evidence type="ECO:0000313" key="5">
    <source>
        <dbReference type="Proteomes" id="UP001557470"/>
    </source>
</evidence>
<dbReference type="FunFam" id="2.30.30.40:FF:000307">
    <property type="entry name" value="Predicted protein"/>
    <property type="match status" value="1"/>
</dbReference>
<feature type="compositionally biased region" description="Polar residues" evidence="2">
    <location>
        <begin position="923"/>
        <end position="942"/>
    </location>
</feature>
<feature type="compositionally biased region" description="Polar residues" evidence="2">
    <location>
        <begin position="46"/>
        <end position="67"/>
    </location>
</feature>
<dbReference type="InterPro" id="IPR043443">
    <property type="entry name" value="FYB1/2-like"/>
</dbReference>
<dbReference type="SUPFAM" id="SSF50044">
    <property type="entry name" value="SH3-domain"/>
    <property type="match status" value="1"/>
</dbReference>
<feature type="compositionally biased region" description="Basic and acidic residues" evidence="2">
    <location>
        <begin position="83"/>
        <end position="117"/>
    </location>
</feature>
<dbReference type="Pfam" id="PF14603">
    <property type="entry name" value="hSH3"/>
    <property type="match status" value="1"/>
</dbReference>
<gene>
    <name evidence="4" type="ORF">UPYG_G00028450</name>
</gene>
<feature type="region of interest" description="Disordered" evidence="2">
    <location>
        <begin position="1020"/>
        <end position="1047"/>
    </location>
</feature>
<feature type="compositionally biased region" description="Low complexity" evidence="2">
    <location>
        <begin position="704"/>
        <end position="720"/>
    </location>
</feature>
<dbReference type="InterPro" id="IPR029294">
    <property type="entry name" value="hSH3"/>
</dbReference>
<feature type="compositionally biased region" description="Basic and acidic residues" evidence="2">
    <location>
        <begin position="683"/>
        <end position="698"/>
    </location>
</feature>
<feature type="compositionally biased region" description="Basic and acidic residues" evidence="2">
    <location>
        <begin position="783"/>
        <end position="825"/>
    </location>
</feature>
<feature type="domain" description="Helically-extended SH3" evidence="3">
    <location>
        <begin position="826"/>
        <end position="892"/>
    </location>
</feature>
<accession>A0ABD0XM76</accession>
<keyword evidence="1" id="KW-0597">Phosphoprotein</keyword>
<feature type="region of interest" description="Disordered" evidence="2">
    <location>
        <begin position="143"/>
        <end position="173"/>
    </location>
</feature>
<feature type="compositionally biased region" description="Low complexity" evidence="2">
    <location>
        <begin position="500"/>
        <end position="509"/>
    </location>
</feature>
<name>A0ABD0XM76_UMBPY</name>
<evidence type="ECO:0000256" key="1">
    <source>
        <dbReference type="ARBA" id="ARBA00022553"/>
    </source>
</evidence>
<feature type="compositionally biased region" description="Basic and acidic residues" evidence="2">
    <location>
        <begin position="1025"/>
        <end position="1035"/>
    </location>
</feature>
<protein>
    <recommendedName>
        <fullName evidence="3">Helically-extended SH3 domain-containing protein</fullName>
    </recommendedName>
</protein>
<feature type="region of interest" description="Disordered" evidence="2">
    <location>
        <begin position="389"/>
        <end position="451"/>
    </location>
</feature>
<reference evidence="4 5" key="1">
    <citation type="submission" date="2024-06" db="EMBL/GenBank/DDBJ databases">
        <authorList>
            <person name="Pan Q."/>
            <person name="Wen M."/>
            <person name="Jouanno E."/>
            <person name="Zahm M."/>
            <person name="Klopp C."/>
            <person name="Cabau C."/>
            <person name="Louis A."/>
            <person name="Berthelot C."/>
            <person name="Parey E."/>
            <person name="Roest Crollius H."/>
            <person name="Montfort J."/>
            <person name="Robinson-Rechavi M."/>
            <person name="Bouchez O."/>
            <person name="Lampietro C."/>
            <person name="Lopez Roques C."/>
            <person name="Donnadieu C."/>
            <person name="Postlethwait J."/>
            <person name="Bobe J."/>
            <person name="Verreycken H."/>
            <person name="Guiguen Y."/>
        </authorList>
    </citation>
    <scope>NUCLEOTIDE SEQUENCE [LARGE SCALE GENOMIC DNA]</scope>
    <source>
        <strain evidence="4">Up_M1</strain>
        <tissue evidence="4">Testis</tissue>
    </source>
</reference>
<organism evidence="4 5">
    <name type="scientific">Umbra pygmaea</name>
    <name type="common">Eastern mudminnow</name>
    <dbReference type="NCBI Taxonomy" id="75934"/>
    <lineage>
        <taxon>Eukaryota</taxon>
        <taxon>Metazoa</taxon>
        <taxon>Chordata</taxon>
        <taxon>Craniata</taxon>
        <taxon>Vertebrata</taxon>
        <taxon>Euteleostomi</taxon>
        <taxon>Actinopterygii</taxon>
        <taxon>Neopterygii</taxon>
        <taxon>Teleostei</taxon>
        <taxon>Protacanthopterygii</taxon>
        <taxon>Esociformes</taxon>
        <taxon>Umbridae</taxon>
        <taxon>Umbra</taxon>
    </lineage>
</organism>
<feature type="compositionally biased region" description="Polar residues" evidence="2">
    <location>
        <begin position="981"/>
        <end position="998"/>
    </location>
</feature>
<sequence length="1067" mass="116656">MDKEEDYMDFKSLRAKFQEEELLLRKQPRTKPALAEKPKVLPPSRSPTNTLTSLSPNSHTAFTSNNLPHGAQPSILSTLQDKGGMEHRFTFKDVKDKKAKSKDEGKLKLLGKNKEDEGMNGGNDIVDGPKKEDLYMKSTKSKKGGALLSTGGSKGSSVELVTVPPPPGNVTVKRKGFLGIKKTLKSGKKGKDDNHPFPLLDIASADLACPEPLTPLTTFRTPAPSLDTPIPSPLYQPSPATRIALLPRAQAPVLSLGPDRNPGIALSPPNLISAPAAQVSTVVTTPSPITVMRDAPVVQPIPNTVAASTLEPSPSLCPNTACEKHSAHRCYPSPTHLCGRASTSDHYPPSPTHYHHGNSSNVCHLRPPTIAIAPSSQHAKTTLPPADFATLDTADRNSSPPLHTPPPPKRGSLGDNDTDLSSRSGPPSHIPPFPAASLDSQLERPLSAQDRPLTPLSVLGRVSEMTPSKRKGSDIIFLALEKAKRKYVSPLTPPTPSSPVTPTTEDSPVFLSSSPSFEKSFQYLPPIDYDDQADAPYATTLDSTLVNGIRHESPSLDRIKEEGAEDMLPALLVVPPPATRRQLPDLSILGPTPEKPPRQPSVDRNTYAVEIAAPSEFSEAHPGFDPPALDDVQSELEALKLQSTPGPLQMDTSEWENGLYDDPRALPLEAGRGPHTILPRNMPLDKKAESHEKDREMSGSEPMVDSVPVSPSSPDAPSASGYQDVHYEGWENAYEPLSSDKKKAKVQPTKKTKAKNPYAVPSSPTEEKARPGRFSKKSFSGSTDERDVKKKEKQRLEKERKEQKEQKEREKKEQKEREKKENDRNKKFKITGQEEAMYQATVTEASKGRKDNLPVNVGDIVSVIRTTNCPKGKWLARDSSNTYGYVSVSQVQLDIQEMLAIGKMASQANSRNVNAYSLKQAGEVSSKNSNTYAQQEDTASFTDDSEEWPGDDEEPQSYPADGVTESTVHSRTKSMPVLGTTEASSSHHQHSLSETTTDGMDLESKNEALQKLTTFFRKPVGKSIKRPEEPEREEAPTSSVDLEGREPVFTHKAEDTYYLLQLKNSWW</sequence>